<dbReference type="Pfam" id="PF05699">
    <property type="entry name" value="Dimer_Tnp_hAT"/>
    <property type="match status" value="1"/>
</dbReference>
<reference evidence="2 3" key="1">
    <citation type="journal article" date="2022" name="G3 (Bethesda)">
        <title>Evaluating Illumina-, Nanopore-, and PacBio-based genome assembly strategies with the bald notothen, Trematomus borchgrevinki.</title>
        <authorList>
            <person name="Rayamajhi N."/>
            <person name="Cheng C.C."/>
            <person name="Catchen J.M."/>
        </authorList>
    </citation>
    <scope>NUCLEOTIDE SEQUENCE [LARGE SCALE GENOMIC DNA]</scope>
    <source>
        <strain evidence="2">AGRC-2024</strain>
    </source>
</reference>
<dbReference type="InterPro" id="IPR008906">
    <property type="entry name" value="HATC_C_dom"/>
</dbReference>
<keyword evidence="3" id="KW-1185">Reference proteome</keyword>
<protein>
    <recommendedName>
        <fullName evidence="1">HAT C-terminal dimerisation domain-containing protein</fullName>
    </recommendedName>
</protein>
<dbReference type="Proteomes" id="UP001619887">
    <property type="component" value="Unassembled WGS sequence"/>
</dbReference>
<organism evidence="2 3">
    <name type="scientific">Pagothenia borchgrevinki</name>
    <name type="common">Bald rockcod</name>
    <name type="synonym">Trematomus borchgrevinki</name>
    <dbReference type="NCBI Taxonomy" id="8213"/>
    <lineage>
        <taxon>Eukaryota</taxon>
        <taxon>Metazoa</taxon>
        <taxon>Chordata</taxon>
        <taxon>Craniata</taxon>
        <taxon>Vertebrata</taxon>
        <taxon>Euteleostomi</taxon>
        <taxon>Actinopterygii</taxon>
        <taxon>Neopterygii</taxon>
        <taxon>Teleostei</taxon>
        <taxon>Neoteleostei</taxon>
        <taxon>Acanthomorphata</taxon>
        <taxon>Eupercaria</taxon>
        <taxon>Perciformes</taxon>
        <taxon>Notothenioidei</taxon>
        <taxon>Nototheniidae</taxon>
        <taxon>Pagothenia</taxon>
    </lineage>
</organism>
<dbReference type="SUPFAM" id="SSF53098">
    <property type="entry name" value="Ribonuclease H-like"/>
    <property type="match status" value="1"/>
</dbReference>
<proteinExistence type="predicted"/>
<accession>A0ABD2FZ13</accession>
<evidence type="ECO:0000313" key="3">
    <source>
        <dbReference type="Proteomes" id="UP001619887"/>
    </source>
</evidence>
<comment type="caution">
    <text evidence="2">The sequence shown here is derived from an EMBL/GenBank/DDBJ whole genome shotgun (WGS) entry which is preliminary data.</text>
</comment>
<feature type="domain" description="HAT C-terminal dimerisation" evidence="1">
    <location>
        <begin position="175"/>
        <end position="218"/>
    </location>
</feature>
<sequence>MIHRLYPSMLKIYQSFLSCLVKQEESDVLQVDFRNPSNQKDSQELFVGFAAMQMIIKEDMEGMHEVKKFRLEVRDFYVNVLAYMAKKFPFNDNLICNAVVVDPAVRQNLSMRSFLKLLDELPASAVPTDKQDAVCVEFMQYQSAKDTDLPPYTDGERVDAFWAAMAKLRDPATSQPCYENLCTVAQHVLLVPHSNAYCEALFSMVRKITTDQRSQLGRGKEGHSKSSVYSETYGIRNTLCGLLAGKINIFKKCTCCNWKPDPELLKKAKSATYQALK</sequence>
<reference evidence="2 3" key="2">
    <citation type="journal article" date="2024" name="G3 (Bethesda)">
        <title>The genome of the cryopelagic Antarctic bald notothen, Trematomus borchgrevinki.</title>
        <authorList>
            <person name="Rayamajhi N."/>
            <person name="Rivera-Colon A.G."/>
            <person name="Minhas B.F."/>
            <person name="Cheng C.C."/>
            <person name="Catchen J.M."/>
        </authorList>
    </citation>
    <scope>NUCLEOTIDE SEQUENCE [LARGE SCALE GENOMIC DNA]</scope>
    <source>
        <strain evidence="2">AGRC-2024</strain>
    </source>
</reference>
<dbReference type="PANTHER" id="PTHR37162">
    <property type="entry name" value="HAT FAMILY DIMERISATION DOMAINCONTAINING PROTEIN-RELATED"/>
    <property type="match status" value="1"/>
</dbReference>
<dbReference type="EMBL" id="JBIYXZ010002084">
    <property type="protein sequence ID" value="KAL3046860.1"/>
    <property type="molecule type" value="Genomic_DNA"/>
</dbReference>
<dbReference type="PANTHER" id="PTHR37162:SF1">
    <property type="entry name" value="BED-TYPE DOMAIN-CONTAINING PROTEIN"/>
    <property type="match status" value="1"/>
</dbReference>
<evidence type="ECO:0000313" key="2">
    <source>
        <dbReference type="EMBL" id="KAL3046860.1"/>
    </source>
</evidence>
<dbReference type="InterPro" id="IPR012337">
    <property type="entry name" value="RNaseH-like_sf"/>
</dbReference>
<gene>
    <name evidence="2" type="ORF">OYC64_021141</name>
</gene>
<dbReference type="AlphaFoldDB" id="A0ABD2FZ13"/>
<evidence type="ECO:0000259" key="1">
    <source>
        <dbReference type="Pfam" id="PF05699"/>
    </source>
</evidence>
<name>A0ABD2FZ13_PAGBO</name>